<protein>
    <submittedName>
        <fullName evidence="3">LGFP repeat-containing protein</fullName>
    </submittedName>
</protein>
<dbReference type="Proteomes" id="UP000276055">
    <property type="component" value="Unassembled WGS sequence"/>
</dbReference>
<dbReference type="OrthoDB" id="287365at2"/>
<accession>A0A495FLG8</accession>
<evidence type="ECO:0000313" key="4">
    <source>
        <dbReference type="Proteomes" id="UP000276055"/>
    </source>
</evidence>
<dbReference type="AlphaFoldDB" id="A0A495FLG8"/>
<keyword evidence="2" id="KW-0732">Signal</keyword>
<feature type="region of interest" description="Disordered" evidence="1">
    <location>
        <begin position="316"/>
        <end position="354"/>
    </location>
</feature>
<comment type="caution">
    <text evidence="3">The sequence shown here is derived from an EMBL/GenBank/DDBJ whole genome shotgun (WGS) entry which is preliminary data.</text>
</comment>
<evidence type="ECO:0000313" key="3">
    <source>
        <dbReference type="EMBL" id="RKR29812.1"/>
    </source>
</evidence>
<feature type="chain" id="PRO_5019730151" evidence="2">
    <location>
        <begin position="30"/>
        <end position="354"/>
    </location>
</feature>
<name>A0A495FLG8_9MICC</name>
<feature type="compositionally biased region" description="Pro residues" evidence="1">
    <location>
        <begin position="317"/>
        <end position="332"/>
    </location>
</feature>
<feature type="compositionally biased region" description="Low complexity" evidence="1">
    <location>
        <begin position="333"/>
        <end position="354"/>
    </location>
</feature>
<sequence length="354" mass="37297">MSWKRSLSALCTAALLLSGGLLAAAPAQAAYATYGAIGAYYQAHTAALGAPTSTEHTGFSDRVQDFRNGSVYWSATTGAHWVHGGNLGEYKAQGGDSGKLGLPLTDEIKACCYGGIYQRFTGGIIYWATGAGSHAVHGAIGSLYARQTSEAALGYPTSDETAVRTQSGADIVTQSFQSSFITWNGTLNAVNTDPTHAHEIQLWQIRDKYMTTGGPFVHGNAVADQSVVDGDMVQHFLDGNLIVDSFLGTHVIPGPVFDFWQKNGGGYTMGQPTTDVYHVAGWPATVDFQAARVLFDPTCNPVSGCIQMIHYGYNMPPETPRTPTPTPTPTPSASPTDTATAVPTDTPTASPAAP</sequence>
<dbReference type="InterPro" id="IPR013207">
    <property type="entry name" value="LGFP"/>
</dbReference>
<dbReference type="EMBL" id="RBIR01000001">
    <property type="protein sequence ID" value="RKR29812.1"/>
    <property type="molecule type" value="Genomic_DNA"/>
</dbReference>
<dbReference type="RefSeq" id="WP_147429503.1">
    <property type="nucleotide sequence ID" value="NZ_RBIR01000001.1"/>
</dbReference>
<dbReference type="Pfam" id="PF08310">
    <property type="entry name" value="LGFP"/>
    <property type="match status" value="2"/>
</dbReference>
<organism evidence="3 4">
    <name type="scientific">Arthrobacter oryzae</name>
    <dbReference type="NCBI Taxonomy" id="409290"/>
    <lineage>
        <taxon>Bacteria</taxon>
        <taxon>Bacillati</taxon>
        <taxon>Actinomycetota</taxon>
        <taxon>Actinomycetes</taxon>
        <taxon>Micrococcales</taxon>
        <taxon>Micrococcaceae</taxon>
        <taxon>Arthrobacter</taxon>
    </lineage>
</organism>
<gene>
    <name evidence="3" type="ORF">C8D78_0127</name>
</gene>
<evidence type="ECO:0000256" key="2">
    <source>
        <dbReference type="SAM" id="SignalP"/>
    </source>
</evidence>
<feature type="signal peptide" evidence="2">
    <location>
        <begin position="1"/>
        <end position="29"/>
    </location>
</feature>
<evidence type="ECO:0000256" key="1">
    <source>
        <dbReference type="SAM" id="MobiDB-lite"/>
    </source>
</evidence>
<reference evidence="3 4" key="1">
    <citation type="submission" date="2018-10" db="EMBL/GenBank/DDBJ databases">
        <title>Genomic Encyclopedia of Type Strains, Phase IV (KMG-IV): sequencing the most valuable type-strain genomes for metagenomic binning, comparative biology and taxonomic classification.</title>
        <authorList>
            <person name="Goeker M."/>
        </authorList>
    </citation>
    <scope>NUCLEOTIDE SEQUENCE [LARGE SCALE GENOMIC DNA]</scope>
    <source>
        <strain evidence="3 4">DSM 25586</strain>
    </source>
</reference>
<proteinExistence type="predicted"/>